<name>A0A7J6TL41_PEROL</name>
<accession>A0A7J6TL41</accession>
<organism evidence="7 8">
    <name type="scientific">Perkinsus olseni</name>
    <name type="common">Perkinsus atlanticus</name>
    <dbReference type="NCBI Taxonomy" id="32597"/>
    <lineage>
        <taxon>Eukaryota</taxon>
        <taxon>Sar</taxon>
        <taxon>Alveolata</taxon>
        <taxon>Perkinsozoa</taxon>
        <taxon>Perkinsea</taxon>
        <taxon>Perkinsida</taxon>
        <taxon>Perkinsidae</taxon>
        <taxon>Perkinsus</taxon>
    </lineage>
</organism>
<dbReference type="EMBL" id="JABANM010006777">
    <property type="protein sequence ID" value="KAF4745382.1"/>
    <property type="molecule type" value="Genomic_DNA"/>
</dbReference>
<keyword evidence="4" id="KW-0418">Kinase</keyword>
<keyword evidence="5" id="KW-0067">ATP-binding</keyword>
<gene>
    <name evidence="7" type="ORF">FOZ62_005748</name>
</gene>
<dbReference type="InterPro" id="IPR000719">
    <property type="entry name" value="Prot_kinase_dom"/>
</dbReference>
<dbReference type="PANTHER" id="PTHR24345">
    <property type="entry name" value="SERINE/THREONINE-PROTEIN KINASE PLK"/>
    <property type="match status" value="1"/>
</dbReference>
<evidence type="ECO:0000259" key="6">
    <source>
        <dbReference type="PROSITE" id="PS50011"/>
    </source>
</evidence>
<keyword evidence="1" id="KW-0723">Serine/threonine-protein kinase</keyword>
<dbReference type="PANTHER" id="PTHR24345:SF91">
    <property type="entry name" value="SERINE_THREONINE-PROTEIN KINASE PLK4"/>
    <property type="match status" value="1"/>
</dbReference>
<evidence type="ECO:0000313" key="8">
    <source>
        <dbReference type="Proteomes" id="UP000574390"/>
    </source>
</evidence>
<keyword evidence="2" id="KW-0808">Transferase</keyword>
<dbReference type="SUPFAM" id="SSF56112">
    <property type="entry name" value="Protein kinase-like (PK-like)"/>
    <property type="match status" value="1"/>
</dbReference>
<dbReference type="Proteomes" id="UP000574390">
    <property type="component" value="Unassembled WGS sequence"/>
</dbReference>
<dbReference type="Pfam" id="PF00069">
    <property type="entry name" value="Pkinase"/>
    <property type="match status" value="1"/>
</dbReference>
<dbReference type="InterPro" id="IPR011009">
    <property type="entry name" value="Kinase-like_dom_sf"/>
</dbReference>
<comment type="caution">
    <text evidence="7">The sequence shown here is derived from an EMBL/GenBank/DDBJ whole genome shotgun (WGS) entry which is preliminary data.</text>
</comment>
<proteinExistence type="predicted"/>
<dbReference type="GO" id="GO:0004674">
    <property type="term" value="F:protein serine/threonine kinase activity"/>
    <property type="evidence" value="ECO:0007669"/>
    <property type="project" value="UniProtKB-KW"/>
</dbReference>
<protein>
    <recommendedName>
        <fullName evidence="6">Protein kinase domain-containing protein</fullName>
    </recommendedName>
</protein>
<evidence type="ECO:0000256" key="2">
    <source>
        <dbReference type="ARBA" id="ARBA00022679"/>
    </source>
</evidence>
<dbReference type="GO" id="GO:0005634">
    <property type="term" value="C:nucleus"/>
    <property type="evidence" value="ECO:0007669"/>
    <property type="project" value="TreeGrafter"/>
</dbReference>
<evidence type="ECO:0000256" key="1">
    <source>
        <dbReference type="ARBA" id="ARBA00022527"/>
    </source>
</evidence>
<dbReference type="GO" id="GO:0005524">
    <property type="term" value="F:ATP binding"/>
    <property type="evidence" value="ECO:0007669"/>
    <property type="project" value="UniProtKB-KW"/>
</dbReference>
<evidence type="ECO:0000313" key="7">
    <source>
        <dbReference type="EMBL" id="KAF4745382.1"/>
    </source>
</evidence>
<evidence type="ECO:0000256" key="5">
    <source>
        <dbReference type="ARBA" id="ARBA00022840"/>
    </source>
</evidence>
<dbReference type="AlphaFoldDB" id="A0A7J6TL41"/>
<dbReference type="Gene3D" id="1.10.510.10">
    <property type="entry name" value="Transferase(Phosphotransferase) domain 1"/>
    <property type="match status" value="1"/>
</dbReference>
<sequence length="518" mass="57630">MDGRLACKVSAQDFLRSVHVSARSTATAQSTPSEWGVVARRSRRNIGDALCVLGGVLGTTPESVDRLGSLITPLKEHLCRTASTGSLHFSASFPSVSGEGQREGLVTEAERFARGSTALDRTVSESRLEKPIAGLDSNQVTIIGSVQIARTRAVFKELPRDRPYSFGYPIHHHFVRGTLHTVGFRKNCLSHHSRGCHARRVHVGSLRPWLKSYAVFEPFPEKEYRKVQKLASAIHGKVYLYEHIPTGKAVVVKKMPNVNVIQFDPRMLEDAMTEIGVSRYLATCTSGEFIARAFGIYQDEEFTYFMSEYSSGGELFDHVVNAKQFSEPVAKKYTWQVLRAVKSLHCNGIVHRDISLENTLLHDDGSVRVIDFGQAVLLNNPEGPTPNTSLLHSGRAGKAYYRAPEMYHGHYLGSPADLFAVGVMLFIMTVGTPPWNQASVADARFRYVAKFGVVKLLTSWQRAQLMSTELLDLLEGLMCVDPSKRMTVDEALDHPWFDDCDCEEQPLILHSPRSLTPP</sequence>
<evidence type="ECO:0000256" key="4">
    <source>
        <dbReference type="ARBA" id="ARBA00022777"/>
    </source>
</evidence>
<evidence type="ECO:0000256" key="3">
    <source>
        <dbReference type="ARBA" id="ARBA00022741"/>
    </source>
</evidence>
<reference evidence="7 8" key="1">
    <citation type="submission" date="2020-04" db="EMBL/GenBank/DDBJ databases">
        <title>Perkinsus olseni comparative genomics.</title>
        <authorList>
            <person name="Bogema D.R."/>
        </authorList>
    </citation>
    <scope>NUCLEOTIDE SEQUENCE [LARGE SCALE GENOMIC DNA]</scope>
    <source>
        <strain evidence="7">ATCC PRA-205</strain>
    </source>
</reference>
<dbReference type="PROSITE" id="PS50011">
    <property type="entry name" value="PROTEIN_KINASE_DOM"/>
    <property type="match status" value="1"/>
</dbReference>
<feature type="domain" description="Protein kinase" evidence="6">
    <location>
        <begin position="224"/>
        <end position="497"/>
    </location>
</feature>
<keyword evidence="3" id="KW-0547">Nucleotide-binding</keyword>